<gene>
    <name evidence="3" type="ORF">D477_019953</name>
</gene>
<keyword evidence="2" id="KW-0812">Transmembrane</keyword>
<feature type="region of interest" description="Disordered" evidence="1">
    <location>
        <begin position="1"/>
        <end position="31"/>
    </location>
</feature>
<proteinExistence type="predicted"/>
<feature type="transmembrane region" description="Helical" evidence="2">
    <location>
        <begin position="54"/>
        <end position="78"/>
    </location>
</feature>
<reference evidence="3 4" key="1">
    <citation type="journal article" date="2013" name="Genome Announc.">
        <title>Draft Genome Sequence of Arthrobacter crystallopoietes Strain BAB-32, Revealing Genes for Bioremediation.</title>
        <authorList>
            <person name="Joshi M.N."/>
            <person name="Pandit A.S."/>
            <person name="Sharma A."/>
            <person name="Pandya R.V."/>
            <person name="Desai S.M."/>
            <person name="Saxena A.K."/>
            <person name="Bagatharia S.B."/>
        </authorList>
    </citation>
    <scope>NUCLEOTIDE SEQUENCE [LARGE SCALE GENOMIC DNA]</scope>
    <source>
        <strain evidence="3 4">BAB-32</strain>
    </source>
</reference>
<evidence type="ECO:0000256" key="2">
    <source>
        <dbReference type="SAM" id="Phobius"/>
    </source>
</evidence>
<feature type="transmembrane region" description="Helical" evidence="2">
    <location>
        <begin position="155"/>
        <end position="173"/>
    </location>
</feature>
<keyword evidence="2" id="KW-0472">Membrane</keyword>
<feature type="non-terminal residue" evidence="3">
    <location>
        <position position="1"/>
    </location>
</feature>
<dbReference type="Proteomes" id="UP000010729">
    <property type="component" value="Unassembled WGS sequence"/>
</dbReference>
<name>N1UTS5_9MICC</name>
<accession>N1UTS5</accession>
<protein>
    <submittedName>
        <fullName evidence="3">Uncharacterized protein</fullName>
    </submittedName>
</protein>
<evidence type="ECO:0000256" key="1">
    <source>
        <dbReference type="SAM" id="MobiDB-lite"/>
    </source>
</evidence>
<dbReference type="EMBL" id="ANPE02000268">
    <property type="protein sequence ID" value="EMY32470.1"/>
    <property type="molecule type" value="Genomic_DNA"/>
</dbReference>
<dbReference type="RefSeq" id="WP_005274086.1">
    <property type="nucleotide sequence ID" value="NZ_ANPE02000268.1"/>
</dbReference>
<organism evidence="3 4">
    <name type="scientific">Arthrobacter crystallopoietes BAB-32</name>
    <dbReference type="NCBI Taxonomy" id="1246476"/>
    <lineage>
        <taxon>Bacteria</taxon>
        <taxon>Bacillati</taxon>
        <taxon>Actinomycetota</taxon>
        <taxon>Actinomycetes</taxon>
        <taxon>Micrococcales</taxon>
        <taxon>Micrococcaceae</taxon>
        <taxon>Crystallibacter</taxon>
    </lineage>
</organism>
<feature type="transmembrane region" description="Helical" evidence="2">
    <location>
        <begin position="90"/>
        <end position="117"/>
    </location>
</feature>
<keyword evidence="4" id="KW-1185">Reference proteome</keyword>
<feature type="transmembrane region" description="Helical" evidence="2">
    <location>
        <begin position="129"/>
        <end position="149"/>
    </location>
</feature>
<evidence type="ECO:0000313" key="4">
    <source>
        <dbReference type="Proteomes" id="UP000010729"/>
    </source>
</evidence>
<keyword evidence="2" id="KW-1133">Transmembrane helix</keyword>
<evidence type="ECO:0000313" key="3">
    <source>
        <dbReference type="EMBL" id="EMY32470.1"/>
    </source>
</evidence>
<comment type="caution">
    <text evidence="3">The sequence shown here is derived from an EMBL/GenBank/DDBJ whole genome shotgun (WGS) entry which is preliminary data.</text>
</comment>
<dbReference type="AlphaFoldDB" id="N1UTS5"/>
<sequence length="181" mass="19088">GMPPDALDGLLEQGPRPAAETSQAGNPPADPDEEFADELLGARNPRHKVTFGPLAFFAGFLATIATFSLAVMMISVIGGTFSWRHVWPTFGMAVVVLLYAGAIGLVIGAPIAFLLGLALRPVRNQGLHVLAFFIVITAVAWLIFSVMYGGAALETLWLAGLIGACAAVGRAAVWKLMDVRD</sequence>